<protein>
    <recommendedName>
        <fullName evidence="5">DUF3105 domain-containing protein</fullName>
    </recommendedName>
</protein>
<feature type="compositionally biased region" description="Basic and acidic residues" evidence="1">
    <location>
        <begin position="1"/>
        <end position="10"/>
    </location>
</feature>
<evidence type="ECO:0000256" key="1">
    <source>
        <dbReference type="SAM" id="MobiDB-lite"/>
    </source>
</evidence>
<feature type="transmembrane region" description="Helical" evidence="2">
    <location>
        <begin position="52"/>
        <end position="75"/>
    </location>
</feature>
<accession>A0A0B4CFA2</accession>
<dbReference type="Proteomes" id="UP000031202">
    <property type="component" value="Unassembled WGS sequence"/>
</dbReference>
<name>A0A0B4CFA2_9MICO</name>
<keyword evidence="2" id="KW-0472">Membrane</keyword>
<evidence type="ECO:0008006" key="5">
    <source>
        <dbReference type="Google" id="ProtNLM"/>
    </source>
</evidence>
<dbReference type="RefSeq" id="WP_039411468.1">
    <property type="nucleotide sequence ID" value="NZ_JWSZ01000001.1"/>
</dbReference>
<proteinExistence type="predicted"/>
<reference evidence="3 4" key="1">
    <citation type="submission" date="2014-12" db="EMBL/GenBank/DDBJ databases">
        <title>Genome sequencing of Microbacterium hominis TPW29.</title>
        <authorList>
            <person name="Tan P.W."/>
            <person name="Chan K.-G."/>
        </authorList>
    </citation>
    <scope>NUCLEOTIDE SEQUENCE [LARGE SCALE GENOMIC DNA]</scope>
    <source>
        <strain evidence="3 4">TPW29</strain>
    </source>
</reference>
<keyword evidence="2" id="KW-0812">Transmembrane</keyword>
<dbReference type="Pfam" id="PF11303">
    <property type="entry name" value="DUF3105"/>
    <property type="match status" value="1"/>
</dbReference>
<organism evidence="3 4">
    <name type="scientific">Microbacterium hominis</name>
    <dbReference type="NCBI Taxonomy" id="162426"/>
    <lineage>
        <taxon>Bacteria</taxon>
        <taxon>Bacillati</taxon>
        <taxon>Actinomycetota</taxon>
        <taxon>Actinomycetes</taxon>
        <taxon>Micrococcales</taxon>
        <taxon>Microbacteriaceae</taxon>
        <taxon>Microbacterium</taxon>
    </lineage>
</organism>
<dbReference type="InterPro" id="IPR021454">
    <property type="entry name" value="DUF3105"/>
</dbReference>
<gene>
    <name evidence="3" type="ORF">RM52_00360</name>
</gene>
<comment type="caution">
    <text evidence="3">The sequence shown here is derived from an EMBL/GenBank/DDBJ whole genome shotgun (WGS) entry which is preliminary data.</text>
</comment>
<feature type="region of interest" description="Disordered" evidence="1">
    <location>
        <begin position="1"/>
        <end position="22"/>
    </location>
</feature>
<dbReference type="AlphaFoldDB" id="A0A0B4CFA2"/>
<sequence length="236" mass="25667">MTPTPSDRKRTSGNPATRANIELTVKQQRELQKQEKLAEYQRQLARRRRSRLTWWIVGSTAAVAVVAVVAASIAFAPKPVTYQAGGTGAVIDGVETFANATQHVAGTVDYPQNPPAGGPHNQFWLNCGIYDQPQQNENAVHSLEHGAVWVTYDQTRVSGADLDALKAQLPSSYVILSPYVGLPSPIVLSAWNAQLKLDSASDPRIPTFFEEYWRNQNVPEPTASCSGAIDGPGKQS</sequence>
<evidence type="ECO:0000256" key="2">
    <source>
        <dbReference type="SAM" id="Phobius"/>
    </source>
</evidence>
<keyword evidence="2" id="KW-1133">Transmembrane helix</keyword>
<dbReference type="EMBL" id="JWSZ01000001">
    <property type="protein sequence ID" value="KIC59914.1"/>
    <property type="molecule type" value="Genomic_DNA"/>
</dbReference>
<evidence type="ECO:0000313" key="4">
    <source>
        <dbReference type="Proteomes" id="UP000031202"/>
    </source>
</evidence>
<evidence type="ECO:0000313" key="3">
    <source>
        <dbReference type="EMBL" id="KIC59914.1"/>
    </source>
</evidence>